<feature type="transmembrane region" description="Helical" evidence="8">
    <location>
        <begin position="411"/>
        <end position="429"/>
    </location>
</feature>
<feature type="transmembrane region" description="Helical" evidence="8">
    <location>
        <begin position="85"/>
        <end position="104"/>
    </location>
</feature>
<feature type="transmembrane region" description="Helical" evidence="8">
    <location>
        <begin position="110"/>
        <end position="133"/>
    </location>
</feature>
<feature type="transmembrane region" description="Helical" evidence="8">
    <location>
        <begin position="20"/>
        <end position="45"/>
    </location>
</feature>
<keyword evidence="6 8" id="KW-1133">Transmembrane helix</keyword>
<comment type="caution">
    <text evidence="10">The sequence shown here is derived from an EMBL/GenBank/DDBJ whole genome shotgun (WGS) entry which is preliminary data.</text>
</comment>
<feature type="transmembrane region" description="Helical" evidence="8">
    <location>
        <begin position="231"/>
        <end position="252"/>
    </location>
</feature>
<keyword evidence="3" id="KW-0813">Transport</keyword>
<dbReference type="AlphaFoldDB" id="A0A0W0GK12"/>
<comment type="subcellular location">
    <subcellularLocation>
        <location evidence="1">Cell membrane</location>
        <topology evidence="1">Multi-pass membrane protein</topology>
    </subcellularLocation>
</comment>
<keyword evidence="11" id="KW-1185">Reference proteome</keyword>
<dbReference type="Gene3D" id="1.20.1720.10">
    <property type="entry name" value="Multidrug resistance protein D"/>
    <property type="match status" value="1"/>
</dbReference>
<evidence type="ECO:0000256" key="6">
    <source>
        <dbReference type="ARBA" id="ARBA00022989"/>
    </source>
</evidence>
<name>A0A0W0GK12_9CHLR</name>
<feature type="transmembrane region" description="Helical" evidence="8">
    <location>
        <begin position="57"/>
        <end position="73"/>
    </location>
</feature>
<keyword evidence="5 8" id="KW-0812">Transmembrane</keyword>
<feature type="transmembrane region" description="Helical" evidence="8">
    <location>
        <begin position="205"/>
        <end position="225"/>
    </location>
</feature>
<evidence type="ECO:0000256" key="1">
    <source>
        <dbReference type="ARBA" id="ARBA00004651"/>
    </source>
</evidence>
<dbReference type="InterPro" id="IPR011701">
    <property type="entry name" value="MFS"/>
</dbReference>
<evidence type="ECO:0000313" key="11">
    <source>
        <dbReference type="Proteomes" id="UP000053947"/>
    </source>
</evidence>
<organism evidence="10 11">
    <name type="scientific">Dehalogenimonas alkenigignens</name>
    <dbReference type="NCBI Taxonomy" id="1217799"/>
    <lineage>
        <taxon>Bacteria</taxon>
        <taxon>Bacillati</taxon>
        <taxon>Chloroflexota</taxon>
        <taxon>Dehalococcoidia</taxon>
        <taxon>Dehalococcoidales</taxon>
        <taxon>Dehalococcoidaceae</taxon>
        <taxon>Dehalogenimonas</taxon>
    </lineage>
</organism>
<dbReference type="Pfam" id="PF07690">
    <property type="entry name" value="MFS_1"/>
    <property type="match status" value="1"/>
</dbReference>
<evidence type="ECO:0000313" key="10">
    <source>
        <dbReference type="EMBL" id="KTB48906.1"/>
    </source>
</evidence>
<dbReference type="Proteomes" id="UP000053947">
    <property type="component" value="Unassembled WGS sequence"/>
</dbReference>
<feature type="transmembrane region" description="Helical" evidence="8">
    <location>
        <begin position="338"/>
        <end position="359"/>
    </location>
</feature>
<dbReference type="EMBL" id="LFDV01000002">
    <property type="protein sequence ID" value="KTB48906.1"/>
    <property type="molecule type" value="Genomic_DNA"/>
</dbReference>
<dbReference type="InterPro" id="IPR020846">
    <property type="entry name" value="MFS_dom"/>
</dbReference>
<evidence type="ECO:0000256" key="5">
    <source>
        <dbReference type="ARBA" id="ARBA00022692"/>
    </source>
</evidence>
<feature type="transmembrane region" description="Helical" evidence="8">
    <location>
        <begin position="304"/>
        <end position="326"/>
    </location>
</feature>
<reference evidence="10 11" key="1">
    <citation type="submission" date="2015-06" db="EMBL/GenBank/DDBJ databases">
        <title>Genome sequence of the organohalide-respiring Dehalogenimonas alkenigignens type strain (IP3-3T).</title>
        <authorList>
            <person name="Key T.A."/>
            <person name="Richmond D.P."/>
            <person name="Bowman K.S."/>
            <person name="Cho Y.-J."/>
            <person name="Chun J."/>
            <person name="da Costa M.S."/>
            <person name="Rainey F.A."/>
            <person name="Moe W.M."/>
        </authorList>
    </citation>
    <scope>NUCLEOTIDE SEQUENCE [LARGE SCALE GENOMIC DNA]</scope>
    <source>
        <strain evidence="10 11">IP3-3</strain>
    </source>
</reference>
<dbReference type="SUPFAM" id="SSF103473">
    <property type="entry name" value="MFS general substrate transporter"/>
    <property type="match status" value="1"/>
</dbReference>
<gene>
    <name evidence="10" type="ORF">DEALK_17530</name>
</gene>
<evidence type="ECO:0000256" key="3">
    <source>
        <dbReference type="ARBA" id="ARBA00022448"/>
    </source>
</evidence>
<dbReference type="NCBIfam" id="TIGR00711">
    <property type="entry name" value="efflux_EmrB"/>
    <property type="match status" value="1"/>
</dbReference>
<comment type="similarity">
    <text evidence="2">Belongs to the major facilitator superfamily. EmrB family.</text>
</comment>
<evidence type="ECO:0000256" key="4">
    <source>
        <dbReference type="ARBA" id="ARBA00022475"/>
    </source>
</evidence>
<accession>A0A0W0GK12</accession>
<dbReference type="PANTHER" id="PTHR42718:SF9">
    <property type="entry name" value="MAJOR FACILITATOR SUPERFAMILY MULTIDRUG TRANSPORTER MFSC"/>
    <property type="match status" value="1"/>
</dbReference>
<dbReference type="PRINTS" id="PR01036">
    <property type="entry name" value="TCRTETB"/>
</dbReference>
<dbReference type="InterPro" id="IPR036259">
    <property type="entry name" value="MFS_trans_sf"/>
</dbReference>
<feature type="transmembrane region" description="Helical" evidence="8">
    <location>
        <begin position="365"/>
        <end position="390"/>
    </location>
</feature>
<dbReference type="GO" id="GO:0005886">
    <property type="term" value="C:plasma membrane"/>
    <property type="evidence" value="ECO:0007669"/>
    <property type="project" value="UniProtKB-SubCell"/>
</dbReference>
<proteinExistence type="inferred from homology"/>
<feature type="transmembrane region" description="Helical" evidence="8">
    <location>
        <begin position="145"/>
        <end position="168"/>
    </location>
</feature>
<keyword evidence="4" id="KW-1003">Cell membrane</keyword>
<sequence>MQHHISGSPVRKPDQRWKILAVVASAVFIVNLDVTIVNIALPNIIDDFYTSFAAGEWVLNAYILVFAVLLIPMGRLGDVIGRKKLFISGISVFTVASALCGLAPDVGWLIGARALQAAGGAAMMPATLSILNVTFQENQRGLAMGIWGAAAGTAAAIGPILGGLLVGAFGWPSIFLVNLPVGAAAVYAGLKVVPESQEPNASRKLDLRGILAISAALGTLTFALVEGQGLGWTSPIIVGLFCASAVAFVIFIHTESRSPAPLVNLSLFRSRSFSAGNALGLLVMFCLVGVVFLIVMYLQVVRQFTPLVTGLMILPLPLALAAVSAFAGRLADRVPMRWIMAGALALVSGSFLILSKITLDTAWPLVALPLAAAGLGLGMVMAPLGAVVMASAPVEKSGSASGVLTSLRQTGAVLGVSVLGAIMQFKLVANLRAFFELIPFMPQAAKESILEGVSRGGMNGAFSGNAPSFVQDMIAQVMREQFVGALSTALQGAAVAAALGALTALFIEYHPRASGFKPTAVRFIERVE</sequence>
<feature type="transmembrane region" description="Helical" evidence="8">
    <location>
        <begin position="482"/>
        <end position="507"/>
    </location>
</feature>
<dbReference type="RefSeq" id="WP_058439825.1">
    <property type="nucleotide sequence ID" value="NZ_KQ758903.1"/>
</dbReference>
<dbReference type="OrthoDB" id="146360at2"/>
<feature type="transmembrane region" description="Helical" evidence="8">
    <location>
        <begin position="174"/>
        <end position="193"/>
    </location>
</feature>
<dbReference type="GO" id="GO:0022857">
    <property type="term" value="F:transmembrane transporter activity"/>
    <property type="evidence" value="ECO:0007669"/>
    <property type="project" value="InterPro"/>
</dbReference>
<evidence type="ECO:0000256" key="7">
    <source>
        <dbReference type="ARBA" id="ARBA00023136"/>
    </source>
</evidence>
<dbReference type="STRING" id="1217799.DEALK_17530"/>
<evidence type="ECO:0000259" key="9">
    <source>
        <dbReference type="PROSITE" id="PS50850"/>
    </source>
</evidence>
<feature type="transmembrane region" description="Helical" evidence="8">
    <location>
        <begin position="273"/>
        <end position="298"/>
    </location>
</feature>
<keyword evidence="7 8" id="KW-0472">Membrane</keyword>
<dbReference type="CDD" id="cd17321">
    <property type="entry name" value="MFS_MMR_MDR_like"/>
    <property type="match status" value="1"/>
</dbReference>
<protein>
    <submittedName>
        <fullName evidence="10">Drug resistance transporter, EmrB/QacA subfamily</fullName>
    </submittedName>
</protein>
<dbReference type="PANTHER" id="PTHR42718">
    <property type="entry name" value="MAJOR FACILITATOR SUPERFAMILY MULTIDRUG TRANSPORTER MFSC"/>
    <property type="match status" value="1"/>
</dbReference>
<evidence type="ECO:0000256" key="8">
    <source>
        <dbReference type="SAM" id="Phobius"/>
    </source>
</evidence>
<feature type="domain" description="Major facilitator superfamily (MFS) profile" evidence="9">
    <location>
        <begin position="19"/>
        <end position="512"/>
    </location>
</feature>
<dbReference type="InterPro" id="IPR004638">
    <property type="entry name" value="EmrB-like"/>
</dbReference>
<dbReference type="Gene3D" id="1.20.1250.20">
    <property type="entry name" value="MFS general substrate transporter like domains"/>
    <property type="match status" value="1"/>
</dbReference>
<dbReference type="PROSITE" id="PS50850">
    <property type="entry name" value="MFS"/>
    <property type="match status" value="1"/>
</dbReference>
<evidence type="ECO:0000256" key="2">
    <source>
        <dbReference type="ARBA" id="ARBA00008537"/>
    </source>
</evidence>